<dbReference type="Pfam" id="PF17668">
    <property type="entry name" value="Acetyltransf_17"/>
    <property type="match status" value="1"/>
</dbReference>
<dbReference type="InterPro" id="IPR036527">
    <property type="entry name" value="SCP2_sterol-bd_dom_sf"/>
</dbReference>
<sequence>MEIRRYTLDDHLPSYRLSMEAFGSGPGGPPPAPTVLPEGREVWLAVDGDDIAARAAAHSYESWWHGRRVPTCGIASVAVAPERRGEGLLVPVFEATLGAAAERGEVLSTLFPTANGIYRPLGYEIVSSYDTVVLATADLAAVRPPADTRTRRAGVGDVPALKHVYDEWAAAQNGPLTRTGPRFATTDQELVDEFTAVSLAVDTGPDGQERVVGYALWDRGEGYDPTTATLEVHDLVAVTADGYRALWRLLGTHTSVAGRVRLHTSGEDPARLVLPTAAWDVVARHPYMLRVSDPAAALSGLSWPGGAVDVVLAVAGDRLRTADGTYRLSLGDGPSTCERVDPAGEAPTFTTQGLALVYAGAQSCANLRMSGHLSGPATHDAVLDALLGGRPVHVRDYF</sequence>
<dbReference type="InterPro" id="IPR016181">
    <property type="entry name" value="Acyl_CoA_acyltransferase"/>
</dbReference>
<keyword evidence="3" id="KW-1185">Reference proteome</keyword>
<dbReference type="InterPro" id="IPR000182">
    <property type="entry name" value="GNAT_dom"/>
</dbReference>
<reference evidence="2 3" key="1">
    <citation type="submission" date="2024-09" db="EMBL/GenBank/DDBJ databases">
        <authorList>
            <person name="Sun Q."/>
            <person name="Mori K."/>
        </authorList>
    </citation>
    <scope>NUCLEOTIDE SEQUENCE [LARGE SCALE GENOMIC DNA]</scope>
    <source>
        <strain evidence="2 3">JCM 9626</strain>
    </source>
</reference>
<evidence type="ECO:0000313" key="3">
    <source>
        <dbReference type="Proteomes" id="UP001589750"/>
    </source>
</evidence>
<feature type="domain" description="N-acetyltransferase" evidence="1">
    <location>
        <begin position="1"/>
        <end position="145"/>
    </location>
</feature>
<dbReference type="EMBL" id="JBHMDG010000003">
    <property type="protein sequence ID" value="MFB9312165.1"/>
    <property type="molecule type" value="Genomic_DNA"/>
</dbReference>
<dbReference type="SUPFAM" id="SSF55729">
    <property type="entry name" value="Acyl-CoA N-acyltransferases (Nat)"/>
    <property type="match status" value="1"/>
</dbReference>
<comment type="caution">
    <text evidence="2">The sequence shown here is derived from an EMBL/GenBank/DDBJ whole genome shotgun (WGS) entry which is preliminary data.</text>
</comment>
<dbReference type="PANTHER" id="PTHR37817:SF1">
    <property type="entry name" value="N-ACETYLTRANSFERASE EIS"/>
    <property type="match status" value="1"/>
</dbReference>
<dbReference type="Proteomes" id="UP001589750">
    <property type="component" value="Unassembled WGS sequence"/>
</dbReference>
<dbReference type="PROSITE" id="PS51186">
    <property type="entry name" value="GNAT"/>
    <property type="match status" value="1"/>
</dbReference>
<dbReference type="Pfam" id="PF13527">
    <property type="entry name" value="Acetyltransf_9"/>
    <property type="match status" value="1"/>
</dbReference>
<protein>
    <submittedName>
        <fullName evidence="2">Enhanced intracellular survival protein Eis</fullName>
        <ecNumber evidence="2">2.3.1.-</ecNumber>
    </submittedName>
</protein>
<dbReference type="PANTHER" id="PTHR37817">
    <property type="entry name" value="N-ACETYLTRANSFERASE EIS"/>
    <property type="match status" value="1"/>
</dbReference>
<gene>
    <name evidence="2" type="primary">eis</name>
    <name evidence="2" type="ORF">ACFFRI_03830</name>
</gene>
<dbReference type="SUPFAM" id="SSF55718">
    <property type="entry name" value="SCP-like"/>
    <property type="match status" value="1"/>
</dbReference>
<evidence type="ECO:0000313" key="2">
    <source>
        <dbReference type="EMBL" id="MFB9312165.1"/>
    </source>
</evidence>
<dbReference type="Gene3D" id="3.40.630.30">
    <property type="match status" value="2"/>
</dbReference>
<accession>A0ABV5K8I3</accession>
<keyword evidence="2" id="KW-0808">Transferase</keyword>
<dbReference type="InterPro" id="IPR041380">
    <property type="entry name" value="Acetyltransf_17"/>
</dbReference>
<name>A0ABV5K8I3_9ACTN</name>
<dbReference type="RefSeq" id="WP_140010400.1">
    <property type="nucleotide sequence ID" value="NZ_JBHMDG010000003.1"/>
</dbReference>
<evidence type="ECO:0000259" key="1">
    <source>
        <dbReference type="PROSITE" id="PS51186"/>
    </source>
</evidence>
<dbReference type="GO" id="GO:0016746">
    <property type="term" value="F:acyltransferase activity"/>
    <property type="evidence" value="ECO:0007669"/>
    <property type="project" value="UniProtKB-KW"/>
</dbReference>
<dbReference type="EC" id="2.3.1.-" evidence="2"/>
<dbReference type="InterPro" id="IPR025559">
    <property type="entry name" value="Eis_dom"/>
</dbReference>
<keyword evidence="2" id="KW-0012">Acyltransferase</keyword>
<dbReference type="Pfam" id="PF13530">
    <property type="entry name" value="SCP2_2"/>
    <property type="match status" value="1"/>
</dbReference>
<dbReference type="Gene3D" id="3.30.1050.10">
    <property type="entry name" value="SCP2 sterol-binding domain"/>
    <property type="match status" value="1"/>
</dbReference>
<dbReference type="InterPro" id="IPR051554">
    <property type="entry name" value="Acetyltransferase_Eis"/>
</dbReference>
<organism evidence="2 3">
    <name type="scientific">Nocardioides plantarum</name>
    <dbReference type="NCBI Taxonomy" id="29299"/>
    <lineage>
        <taxon>Bacteria</taxon>
        <taxon>Bacillati</taxon>
        <taxon>Actinomycetota</taxon>
        <taxon>Actinomycetes</taxon>
        <taxon>Propionibacteriales</taxon>
        <taxon>Nocardioidaceae</taxon>
        <taxon>Nocardioides</taxon>
    </lineage>
</organism>
<proteinExistence type="predicted"/>